<dbReference type="Pfam" id="PF01656">
    <property type="entry name" value="CbiA"/>
    <property type="match status" value="1"/>
</dbReference>
<dbReference type="EC" id="6.3.5.11" evidence="9"/>
<organism evidence="12 13">
    <name type="scientific">Neptunomonas antarctica</name>
    <dbReference type="NCBI Taxonomy" id="619304"/>
    <lineage>
        <taxon>Bacteria</taxon>
        <taxon>Pseudomonadati</taxon>
        <taxon>Pseudomonadota</taxon>
        <taxon>Gammaproteobacteria</taxon>
        <taxon>Oceanospirillales</taxon>
        <taxon>Oceanospirillaceae</taxon>
        <taxon>Neptunomonas</taxon>
    </lineage>
</organism>
<dbReference type="Gene3D" id="3.40.50.300">
    <property type="entry name" value="P-loop containing nucleotide triphosphate hydrolases"/>
    <property type="match status" value="1"/>
</dbReference>
<dbReference type="InterPro" id="IPR027417">
    <property type="entry name" value="P-loop_NTPase"/>
</dbReference>
<evidence type="ECO:0000256" key="7">
    <source>
        <dbReference type="ARBA" id="ARBA00022842"/>
    </source>
</evidence>
<comment type="domain">
    <text evidence="9">Comprises of two domains. The C-terminal domain contains the binding site for glutamine and catalyzes the hydrolysis of this substrate to glutamate and ammonia. The N-terminal domain is anticipated to bind ATP and cobyrinate and catalyzes the ultimate synthesis of the diamide product. The ammonia produced via the glutaminase domain is probably translocated to the adjacent domain via a molecular tunnel, where it reacts with an activated intermediate.</text>
</comment>
<keyword evidence="13" id="KW-1185">Reference proteome</keyword>
<dbReference type="STRING" id="619304.SAMN05421760_10962"/>
<dbReference type="PROSITE" id="PS51274">
    <property type="entry name" value="GATASE_COBBQ"/>
    <property type="match status" value="1"/>
</dbReference>
<feature type="site" description="Increases nucleophilicity of active site Cys" evidence="9">
    <location>
        <position position="436"/>
    </location>
</feature>
<name>A0A1N7NEK8_9GAMM</name>
<comment type="similarity">
    <text evidence="2">Belongs to the CobB/CobQ family. CobQ subfamily.</text>
</comment>
<comment type="catalytic activity">
    <reaction evidence="9">
        <text>cob(II)yrinate + 2 L-glutamine + 2 ATP + 2 H2O = cob(II)yrinate a,c diamide + 2 L-glutamate + 2 ADP + 2 phosphate + 2 H(+)</text>
        <dbReference type="Rhea" id="RHEA:26289"/>
        <dbReference type="ChEBI" id="CHEBI:15377"/>
        <dbReference type="ChEBI" id="CHEBI:15378"/>
        <dbReference type="ChEBI" id="CHEBI:29985"/>
        <dbReference type="ChEBI" id="CHEBI:30616"/>
        <dbReference type="ChEBI" id="CHEBI:43474"/>
        <dbReference type="ChEBI" id="CHEBI:58359"/>
        <dbReference type="ChEBI" id="CHEBI:58537"/>
        <dbReference type="ChEBI" id="CHEBI:58894"/>
        <dbReference type="ChEBI" id="CHEBI:456216"/>
        <dbReference type="EC" id="6.3.5.11"/>
    </reaction>
</comment>
<feature type="active site" description="Nucleophile" evidence="9">
    <location>
        <position position="343"/>
    </location>
</feature>
<dbReference type="Gene3D" id="3.40.50.880">
    <property type="match status" value="1"/>
</dbReference>
<keyword evidence="8 9" id="KW-0315">Glutamine amidotransferase</keyword>
<evidence type="ECO:0000256" key="6">
    <source>
        <dbReference type="ARBA" id="ARBA00022840"/>
    </source>
</evidence>
<evidence type="ECO:0000256" key="8">
    <source>
        <dbReference type="ARBA" id="ARBA00022962"/>
    </source>
</evidence>
<keyword evidence="3 9" id="KW-0169">Cobalamin biosynthesis</keyword>
<dbReference type="EMBL" id="FTOE01000009">
    <property type="protein sequence ID" value="SIS96784.1"/>
    <property type="molecule type" value="Genomic_DNA"/>
</dbReference>
<accession>A0A1N7NEK8</accession>
<dbReference type="InterPro" id="IPR011698">
    <property type="entry name" value="GATase_3"/>
</dbReference>
<keyword evidence="7 9" id="KW-0460">Magnesium</keyword>
<dbReference type="NCBIfam" id="TIGR00379">
    <property type="entry name" value="cobB"/>
    <property type="match status" value="1"/>
</dbReference>
<comment type="cofactor">
    <cofactor evidence="1 9">
        <name>Mg(2+)</name>
        <dbReference type="ChEBI" id="CHEBI:18420"/>
    </cofactor>
</comment>
<dbReference type="AlphaFoldDB" id="A0A1N7NEK8"/>
<dbReference type="NCBIfam" id="NF002204">
    <property type="entry name" value="PRK01077.1"/>
    <property type="match status" value="1"/>
</dbReference>
<dbReference type="RefSeq" id="WP_202905018.1">
    <property type="nucleotide sequence ID" value="NZ_FTOE01000009.1"/>
</dbReference>
<dbReference type="Pfam" id="PF07685">
    <property type="entry name" value="GATase_3"/>
    <property type="match status" value="1"/>
</dbReference>
<dbReference type="InterPro" id="IPR004484">
    <property type="entry name" value="CbiA/CobB_synth"/>
</dbReference>
<gene>
    <name evidence="9" type="primary">cbiA</name>
    <name evidence="12" type="ORF">SAMN05421760_10962</name>
</gene>
<keyword evidence="4 9" id="KW-0436">Ligase</keyword>
<dbReference type="PANTHER" id="PTHR43873:SF1">
    <property type="entry name" value="COBYRINATE A,C-DIAMIDE SYNTHASE"/>
    <property type="match status" value="1"/>
</dbReference>
<evidence type="ECO:0000259" key="11">
    <source>
        <dbReference type="Pfam" id="PF07685"/>
    </source>
</evidence>
<dbReference type="InterPro" id="IPR029062">
    <property type="entry name" value="Class_I_gatase-like"/>
</dbReference>
<evidence type="ECO:0000313" key="12">
    <source>
        <dbReference type="EMBL" id="SIS96784.1"/>
    </source>
</evidence>
<evidence type="ECO:0000256" key="5">
    <source>
        <dbReference type="ARBA" id="ARBA00022741"/>
    </source>
</evidence>
<feature type="domain" description="CobQ/CobB/MinD/ParA nucleotide binding" evidence="10">
    <location>
        <begin position="20"/>
        <end position="197"/>
    </location>
</feature>
<evidence type="ECO:0000256" key="3">
    <source>
        <dbReference type="ARBA" id="ARBA00022573"/>
    </source>
</evidence>
<comment type="miscellaneous">
    <text evidence="9">The a and c carboxylates of cobyrinate are activated for nucleophilic attack via formation of a phosphorylated intermediate by ATP. CbiA catalyzes first the amidation of the c-carboxylate, and then that of the a-carboxylate.</text>
</comment>
<dbReference type="SUPFAM" id="SSF52540">
    <property type="entry name" value="P-loop containing nucleoside triphosphate hydrolases"/>
    <property type="match status" value="1"/>
</dbReference>
<reference evidence="13" key="1">
    <citation type="submission" date="2017-01" db="EMBL/GenBank/DDBJ databases">
        <authorList>
            <person name="Varghese N."/>
            <person name="Submissions S."/>
        </authorList>
    </citation>
    <scope>NUCLEOTIDE SEQUENCE [LARGE SCALE GENOMIC DNA]</scope>
    <source>
        <strain evidence="13">DSM 22306</strain>
    </source>
</reference>
<proteinExistence type="inferred from homology"/>
<dbReference type="InterPro" id="IPR002586">
    <property type="entry name" value="CobQ/CobB/MinD/ParA_Nub-bd_dom"/>
</dbReference>
<comment type="pathway">
    <text evidence="9">Cofactor biosynthesis; adenosylcobalamin biosynthesis; cob(II)yrinate a,c-diamide from sirohydrochlorin (anaerobic route): step 10/10.</text>
</comment>
<protein>
    <recommendedName>
        <fullName evidence="9">Cobyrinate a,c-diamide synthase</fullName>
        <ecNumber evidence="9">6.3.5.11</ecNumber>
    </recommendedName>
    <alternativeName>
        <fullName evidence="9">Cobyrinic acid a,c-diamide synthetase</fullName>
    </alternativeName>
</protein>
<comment type="similarity">
    <text evidence="9">Belongs to the CobB/CbiA family.</text>
</comment>
<dbReference type="GO" id="GO:0042242">
    <property type="term" value="F:cobyrinic acid a,c-diamide synthase activity"/>
    <property type="evidence" value="ECO:0007669"/>
    <property type="project" value="UniProtKB-UniRule"/>
</dbReference>
<dbReference type="GO" id="GO:0005524">
    <property type="term" value="F:ATP binding"/>
    <property type="evidence" value="ECO:0007669"/>
    <property type="project" value="UniProtKB-UniRule"/>
</dbReference>
<dbReference type="HAMAP" id="MF_00027">
    <property type="entry name" value="CobB_CbiA"/>
    <property type="match status" value="1"/>
</dbReference>
<dbReference type="GO" id="GO:0009236">
    <property type="term" value="P:cobalamin biosynthetic process"/>
    <property type="evidence" value="ECO:0007669"/>
    <property type="project" value="UniProtKB-UniRule"/>
</dbReference>
<keyword evidence="5 9" id="KW-0547">Nucleotide-binding</keyword>
<dbReference type="CDD" id="cd05388">
    <property type="entry name" value="CobB_N"/>
    <property type="match status" value="1"/>
</dbReference>
<dbReference type="CDD" id="cd03130">
    <property type="entry name" value="GATase1_CobB"/>
    <property type="match status" value="1"/>
</dbReference>
<evidence type="ECO:0000256" key="9">
    <source>
        <dbReference type="HAMAP-Rule" id="MF_00027"/>
    </source>
</evidence>
<feature type="domain" description="CobB/CobQ-like glutamine amidotransferase" evidence="11">
    <location>
        <begin position="261"/>
        <end position="440"/>
    </location>
</feature>
<comment type="function">
    <text evidence="9">Catalyzes the ATP-dependent amidation of the two carboxylate groups at positions a and c of cobyrinate, using either L-glutamine or ammonia as the nitrogen source.</text>
</comment>
<evidence type="ECO:0000313" key="13">
    <source>
        <dbReference type="Proteomes" id="UP000185999"/>
    </source>
</evidence>
<dbReference type="UniPathway" id="UPA00148">
    <property type="reaction ID" value="UER00231"/>
</dbReference>
<keyword evidence="6 9" id="KW-0067">ATP-binding</keyword>
<sequence>MSRAMSPSLQTSAARCPALFISAPASGQGKTTVTAALARLHRLAGRRVIVFKTGPDFLDPMILEVASGEPVDALDLWMVGEHQCRALLHAAAMRADLILIEGVMGLFDGTPSGADLARLFGVPVLAVIDGSAMAQTFAAIAHGLATFQESLPFSGVLANRIGSDRHAEILRDSLPESIHWYGAIKRSKDVELPSRHLGLLQSSEITDLDERLNRLAEMISATGASELPTAVTFVANAGEQNTSDGAERLSNPPSRQLSGVRIGIAKDQAFSFIYPANLTLLKHLGAELVFFSPLHDKALPDVESVYLPGGYPELFATELAANSRMKAAIQAHVAANKPLIAECGGMLYLSESLTDLNGNTHAMVGVLRGKVTMQSRLKALAMQSVALPEGSLRGHTYHHSCFETDEVADYLGVCPNYARTSEAVYRKGNLYASYIHHYFPSATDACVALFDPQ</sequence>
<evidence type="ECO:0000256" key="4">
    <source>
        <dbReference type="ARBA" id="ARBA00022598"/>
    </source>
</evidence>
<dbReference type="Proteomes" id="UP000185999">
    <property type="component" value="Unassembled WGS sequence"/>
</dbReference>
<dbReference type="PANTHER" id="PTHR43873">
    <property type="entry name" value="COBYRINATE A,C-DIAMIDE SYNTHASE"/>
    <property type="match status" value="1"/>
</dbReference>
<evidence type="ECO:0000256" key="2">
    <source>
        <dbReference type="ARBA" id="ARBA00006205"/>
    </source>
</evidence>
<evidence type="ECO:0000259" key="10">
    <source>
        <dbReference type="Pfam" id="PF01656"/>
    </source>
</evidence>
<dbReference type="SUPFAM" id="SSF52317">
    <property type="entry name" value="Class I glutamine amidotransferase-like"/>
    <property type="match status" value="1"/>
</dbReference>
<evidence type="ECO:0000256" key="1">
    <source>
        <dbReference type="ARBA" id="ARBA00001946"/>
    </source>
</evidence>